<dbReference type="InterPro" id="IPR020095">
    <property type="entry name" value="PsdUridine_synth_TruA_C"/>
</dbReference>
<comment type="caution">
    <text evidence="4">Lacks conserved residue(s) required for the propagation of feature annotation.</text>
</comment>
<dbReference type="PIRSF" id="PIRSF001430">
    <property type="entry name" value="tRNA_psdUrid_synth"/>
    <property type="match status" value="1"/>
</dbReference>
<sequence>MRVKAVISYDGSHYQGFQKQKSTKMTITAAIEKALASLQIDSPIVGSGRTDAGVHATGQVIHFDLPDFWSDLEKLKHNLNRKLTDISFKHISVAANDFHARFSAKKRVYRYVFKTHKPSVFEHKYISYYEAFDPALLINALKIFEGEHDFNFFHKTGTITHTTIRKIYRTDYVERNGYHFIYFQANGFLRSQVRMMVDAAMRCARGDMSITQLQEQLTCQKKHTTKLAPPEGLYLSRIVYG</sequence>
<comment type="caution">
    <text evidence="7">The sequence shown here is derived from an EMBL/GenBank/DDBJ whole genome shotgun (WGS) entry which is preliminary data.</text>
</comment>
<dbReference type="CDD" id="cd02570">
    <property type="entry name" value="PseudoU_synth_EcTruA"/>
    <property type="match status" value="1"/>
</dbReference>
<keyword evidence="3 4" id="KW-0413">Isomerase</keyword>
<protein>
    <recommendedName>
        <fullName evidence="4">tRNA pseudouridine synthase A</fullName>
        <ecNumber evidence="4">5.4.99.12</ecNumber>
    </recommendedName>
    <alternativeName>
        <fullName evidence="4">tRNA pseudouridine(38-40) synthase</fullName>
    </alternativeName>
    <alternativeName>
        <fullName evidence="4">tRNA pseudouridylate synthase I</fullName>
    </alternativeName>
    <alternativeName>
        <fullName evidence="4">tRNA-uridine isomerase I</fullName>
    </alternativeName>
</protein>
<evidence type="ECO:0000313" key="8">
    <source>
        <dbReference type="Proteomes" id="UP001169066"/>
    </source>
</evidence>
<dbReference type="Gene3D" id="3.30.70.580">
    <property type="entry name" value="Pseudouridine synthase I, catalytic domain, N-terminal subdomain"/>
    <property type="match status" value="1"/>
</dbReference>
<dbReference type="HAMAP" id="MF_00171">
    <property type="entry name" value="TruA"/>
    <property type="match status" value="1"/>
</dbReference>
<feature type="domain" description="Pseudouridine synthase I TruA alpha/beta" evidence="6">
    <location>
        <begin position="5"/>
        <end position="102"/>
    </location>
</feature>
<keyword evidence="2 4" id="KW-0819">tRNA processing</keyword>
<evidence type="ECO:0000256" key="1">
    <source>
        <dbReference type="ARBA" id="ARBA00009375"/>
    </source>
</evidence>
<accession>A0ABT7QP26</accession>
<dbReference type="GO" id="GO:0160147">
    <property type="term" value="F:tRNA pseudouridine(38-40) synthase activity"/>
    <property type="evidence" value="ECO:0007669"/>
    <property type="project" value="UniProtKB-EC"/>
</dbReference>
<feature type="active site" description="Nucleophile" evidence="4">
    <location>
        <position position="51"/>
    </location>
</feature>
<dbReference type="NCBIfam" id="TIGR00071">
    <property type="entry name" value="hisT_truA"/>
    <property type="match status" value="1"/>
</dbReference>
<dbReference type="InterPro" id="IPR020103">
    <property type="entry name" value="PsdUridine_synth_cat_dom_sf"/>
</dbReference>
<dbReference type="EMBL" id="JAQIBC010000001">
    <property type="protein sequence ID" value="MDM5262827.1"/>
    <property type="molecule type" value="Genomic_DNA"/>
</dbReference>
<dbReference type="SUPFAM" id="SSF55120">
    <property type="entry name" value="Pseudouridine synthase"/>
    <property type="match status" value="1"/>
</dbReference>
<dbReference type="Gene3D" id="3.30.70.660">
    <property type="entry name" value="Pseudouridine synthase I, catalytic domain, C-terminal subdomain"/>
    <property type="match status" value="1"/>
</dbReference>
<dbReference type="PANTHER" id="PTHR11142:SF0">
    <property type="entry name" value="TRNA PSEUDOURIDINE SYNTHASE-LIKE 1"/>
    <property type="match status" value="1"/>
</dbReference>
<comment type="subunit">
    <text evidence="4">Homodimer.</text>
</comment>
<reference evidence="7" key="1">
    <citation type="submission" date="2023-01" db="EMBL/GenBank/DDBJ databases">
        <title>Sulfurovum sp. XTW-4 genome assembly.</title>
        <authorList>
            <person name="Wang J."/>
        </authorList>
    </citation>
    <scope>NUCLEOTIDE SEQUENCE</scope>
    <source>
        <strain evidence="7">XTW-4</strain>
    </source>
</reference>
<evidence type="ECO:0000256" key="5">
    <source>
        <dbReference type="RuleBase" id="RU003792"/>
    </source>
</evidence>
<organism evidence="7 8">
    <name type="scientific">Sulfurovum xiamenensis</name>
    <dbReference type="NCBI Taxonomy" id="3019066"/>
    <lineage>
        <taxon>Bacteria</taxon>
        <taxon>Pseudomonadati</taxon>
        <taxon>Campylobacterota</taxon>
        <taxon>Epsilonproteobacteria</taxon>
        <taxon>Campylobacterales</taxon>
        <taxon>Sulfurovaceae</taxon>
        <taxon>Sulfurovum</taxon>
    </lineage>
</organism>
<evidence type="ECO:0000259" key="6">
    <source>
        <dbReference type="Pfam" id="PF01416"/>
    </source>
</evidence>
<evidence type="ECO:0000313" key="7">
    <source>
        <dbReference type="EMBL" id="MDM5262827.1"/>
    </source>
</evidence>
<evidence type="ECO:0000256" key="2">
    <source>
        <dbReference type="ARBA" id="ARBA00022694"/>
    </source>
</evidence>
<gene>
    <name evidence="4 7" type="primary">truA</name>
    <name evidence="7" type="ORF">PF327_01315</name>
</gene>
<dbReference type="EC" id="5.4.99.12" evidence="4"/>
<dbReference type="InterPro" id="IPR020097">
    <property type="entry name" value="PsdUridine_synth_TruA_a/b_dom"/>
</dbReference>
<comment type="function">
    <text evidence="4">Formation of pseudouridine at positions 38, 39 and 40 in the anticodon stem and loop of transfer RNAs.</text>
</comment>
<name>A0ABT7QP26_9BACT</name>
<comment type="catalytic activity">
    <reaction evidence="4 5">
        <text>uridine(38/39/40) in tRNA = pseudouridine(38/39/40) in tRNA</text>
        <dbReference type="Rhea" id="RHEA:22376"/>
        <dbReference type="Rhea" id="RHEA-COMP:10085"/>
        <dbReference type="Rhea" id="RHEA-COMP:10087"/>
        <dbReference type="ChEBI" id="CHEBI:65314"/>
        <dbReference type="ChEBI" id="CHEBI:65315"/>
        <dbReference type="EC" id="5.4.99.12"/>
    </reaction>
</comment>
<dbReference type="PANTHER" id="PTHR11142">
    <property type="entry name" value="PSEUDOURIDYLATE SYNTHASE"/>
    <property type="match status" value="1"/>
</dbReference>
<evidence type="ECO:0000256" key="3">
    <source>
        <dbReference type="ARBA" id="ARBA00023235"/>
    </source>
</evidence>
<dbReference type="InterPro" id="IPR020094">
    <property type="entry name" value="TruA/RsuA/RluB/E/F_N"/>
</dbReference>
<keyword evidence="8" id="KW-1185">Reference proteome</keyword>
<dbReference type="RefSeq" id="WP_289400997.1">
    <property type="nucleotide sequence ID" value="NZ_JAQIBC010000001.1"/>
</dbReference>
<feature type="binding site" evidence="4">
    <location>
        <position position="109"/>
    </location>
    <ligand>
        <name>substrate</name>
    </ligand>
</feature>
<dbReference type="Proteomes" id="UP001169066">
    <property type="component" value="Unassembled WGS sequence"/>
</dbReference>
<evidence type="ECO:0000256" key="4">
    <source>
        <dbReference type="HAMAP-Rule" id="MF_00171"/>
    </source>
</evidence>
<comment type="similarity">
    <text evidence="1 4 5">Belongs to the tRNA pseudouridine synthase TruA family.</text>
</comment>
<dbReference type="InterPro" id="IPR001406">
    <property type="entry name" value="PsdUridine_synth_TruA"/>
</dbReference>
<dbReference type="Pfam" id="PF01416">
    <property type="entry name" value="PseudoU_synth_1"/>
    <property type="match status" value="2"/>
</dbReference>
<proteinExistence type="inferred from homology"/>
<feature type="domain" description="Pseudouridine synthase I TruA alpha/beta" evidence="6">
    <location>
        <begin position="140"/>
        <end position="240"/>
    </location>
</feature>